<dbReference type="Pfam" id="PF13549">
    <property type="entry name" value="ATP-grasp_5"/>
    <property type="match status" value="1"/>
</dbReference>
<sequence length="901" mass="96274">MESMNAFFNPRTVAVVGATEKTGSIGRAMILNVKNASRGCRTIYPINPKAPTVLDLKAYPTLEACPTVPDLVAIVTPAKTVPPIVQSCVNLKVKAVVIISAGFKEVGGEGAKMEEEMSRMLKQPGCITRIIGPNCVGVQCPSASLNCSFTTQICAPGNLGLISQSGAMLCSMLDWAVQYNVGFGQFVSVGSMMDVNWAEIIDYMAHSEIIKAILIYMETVGDARAFLSAAREVNPRKPIIVLKPGRTQAAAAAAVSHTGSLTGSDDMLDAAFKRAGVLRVDTIDELFQAAQTLSTQPLPKGPRMCIVTNAGGPGVMATDALIRYGGQLAKLSEKTMATLNSFLPPHWSHANPVDLIGSATAETYAQALDTVLADEGVDAVQVIFVPVAVLNPGGVAQAVKGVCLGSKKPILCSCIGGEEMLGARSMLCRGGVPTFPFSDAASRFFCYMWEFQQRMNDLYTVPRPMGIADAQAVQVHQTSEALIQQAYAAGRLVLTETESKRVLAAYGIPTVETVVCATVAEAQAAATRMGFPVVVKLNSETITHKSDVGGVMLNIENEAQVARAWEQILANVTAKKGAEHFQGVAVQAQISSKSYELLLGATCDAQLGPVIVFGYGGKMVEVMKDTSLALPPLNTHLAENTILGTKISKVLKGYRGEPAVNQDKLVDILCRFSRLLTENPRIKECDINPLMAYADRVIAVDARVVLYPAETPIEKIPIPAIRGYPINRISTVQLKDSTACMIRPIRGDDVPAAQAFFAGVSAQAAMGFLKEECAPTCPCFFRDLCFADYDRNYTLVMTSGQEIIGIARMDMLPCSGHRVQASVIVKDAFAHKGVATALLSALKTIALAEHIPEILAEIPHEVNHHPVAAFPVAQHLFEKAGFARAPVQASAELLALTYVPH</sequence>
<dbReference type="SUPFAM" id="SSF56059">
    <property type="entry name" value="Glutathione synthetase ATP-binding domain-like"/>
    <property type="match status" value="1"/>
</dbReference>
<dbReference type="InterPro" id="IPR036291">
    <property type="entry name" value="NAD(P)-bd_dom_sf"/>
</dbReference>
<dbReference type="Gene3D" id="3.40.50.720">
    <property type="entry name" value="NAD(P)-binding Rossmann-like Domain"/>
    <property type="match status" value="1"/>
</dbReference>
<dbReference type="InterPro" id="IPR000182">
    <property type="entry name" value="GNAT_dom"/>
</dbReference>
<dbReference type="EMBL" id="JAPMOS010000036">
    <property type="protein sequence ID" value="KAJ4457983.1"/>
    <property type="molecule type" value="Genomic_DNA"/>
</dbReference>
<organism evidence="7 8">
    <name type="scientific">Paratrimastix pyriformis</name>
    <dbReference type="NCBI Taxonomy" id="342808"/>
    <lineage>
        <taxon>Eukaryota</taxon>
        <taxon>Metamonada</taxon>
        <taxon>Preaxostyla</taxon>
        <taxon>Paratrimastigidae</taxon>
        <taxon>Paratrimastix</taxon>
    </lineage>
</organism>
<dbReference type="InterPro" id="IPR011761">
    <property type="entry name" value="ATP-grasp"/>
</dbReference>
<keyword evidence="8" id="KW-1185">Reference proteome</keyword>
<dbReference type="Pfam" id="PF00583">
    <property type="entry name" value="Acetyltransf_1"/>
    <property type="match status" value="1"/>
</dbReference>
<dbReference type="Pfam" id="PF13607">
    <property type="entry name" value="Succ_CoA_lig"/>
    <property type="match status" value="1"/>
</dbReference>
<dbReference type="Gene3D" id="3.40.50.261">
    <property type="entry name" value="Succinyl-CoA synthetase domains"/>
    <property type="match status" value="2"/>
</dbReference>
<reference evidence="7" key="1">
    <citation type="journal article" date="2022" name="bioRxiv">
        <title>Genomics of Preaxostyla Flagellates Illuminates Evolutionary Transitions and the Path Towards Mitochondrial Loss.</title>
        <authorList>
            <person name="Novak L.V.F."/>
            <person name="Treitli S.C."/>
            <person name="Pyrih J."/>
            <person name="Halakuc P."/>
            <person name="Pipaliya S.V."/>
            <person name="Vacek V."/>
            <person name="Brzon O."/>
            <person name="Soukal P."/>
            <person name="Eme L."/>
            <person name="Dacks J.B."/>
            <person name="Karnkowska A."/>
            <person name="Elias M."/>
            <person name="Hampl V."/>
        </authorList>
    </citation>
    <scope>NUCLEOTIDE SEQUENCE</scope>
    <source>
        <strain evidence="7">RCP-MX</strain>
    </source>
</reference>
<evidence type="ECO:0000256" key="4">
    <source>
        <dbReference type="PROSITE-ProRule" id="PRU00409"/>
    </source>
</evidence>
<dbReference type="GO" id="GO:0003987">
    <property type="term" value="F:acetate-CoA ligase activity"/>
    <property type="evidence" value="ECO:0007669"/>
    <property type="project" value="UniProtKB-EC"/>
</dbReference>
<dbReference type="Proteomes" id="UP001141327">
    <property type="component" value="Unassembled WGS sequence"/>
</dbReference>
<dbReference type="Pfam" id="PF13380">
    <property type="entry name" value="CoA_binding_2"/>
    <property type="match status" value="1"/>
</dbReference>
<dbReference type="SUPFAM" id="SSF51735">
    <property type="entry name" value="NAD(P)-binding Rossmann-fold domains"/>
    <property type="match status" value="1"/>
</dbReference>
<evidence type="ECO:0000259" key="6">
    <source>
        <dbReference type="PROSITE" id="PS51186"/>
    </source>
</evidence>
<dbReference type="InterPro" id="IPR043938">
    <property type="entry name" value="Ligase_CoA_dom"/>
</dbReference>
<dbReference type="Gene3D" id="3.30.1490.20">
    <property type="entry name" value="ATP-grasp fold, A domain"/>
    <property type="match status" value="1"/>
</dbReference>
<evidence type="ECO:0000256" key="2">
    <source>
        <dbReference type="ARBA" id="ARBA00022741"/>
    </source>
</evidence>
<keyword evidence="2 4" id="KW-0547">Nucleotide-binding</keyword>
<dbReference type="PROSITE" id="PS51186">
    <property type="entry name" value="GNAT"/>
    <property type="match status" value="1"/>
</dbReference>
<dbReference type="Pfam" id="PF19045">
    <property type="entry name" value="Ligase_CoA_2"/>
    <property type="match status" value="1"/>
</dbReference>
<feature type="domain" description="ATP-grasp" evidence="5">
    <location>
        <begin position="500"/>
        <end position="536"/>
    </location>
</feature>
<feature type="domain" description="N-acetyltransferase" evidence="6">
    <location>
        <begin position="740"/>
        <end position="901"/>
    </location>
</feature>
<name>A0ABQ8UIG0_9EUKA</name>
<dbReference type="InterPro" id="IPR051538">
    <property type="entry name" value="Acyl-CoA_Synth/Transferase"/>
</dbReference>
<evidence type="ECO:0000313" key="7">
    <source>
        <dbReference type="EMBL" id="KAJ4457983.1"/>
    </source>
</evidence>
<accession>A0ABQ8UIG0</accession>
<dbReference type="InterPro" id="IPR003781">
    <property type="entry name" value="CoA-bd"/>
</dbReference>
<dbReference type="InterPro" id="IPR016102">
    <property type="entry name" value="Succinyl-CoA_synth-like"/>
</dbReference>
<evidence type="ECO:0000256" key="1">
    <source>
        <dbReference type="ARBA" id="ARBA00022598"/>
    </source>
</evidence>
<dbReference type="InterPro" id="IPR013815">
    <property type="entry name" value="ATP_grasp_subdomain_1"/>
</dbReference>
<dbReference type="SUPFAM" id="SSF52210">
    <property type="entry name" value="Succinyl-CoA synthetase domains"/>
    <property type="match status" value="2"/>
</dbReference>
<dbReference type="PANTHER" id="PTHR43334">
    <property type="entry name" value="ACETATE--COA LIGASE [ADP-FORMING]"/>
    <property type="match status" value="1"/>
</dbReference>
<keyword evidence="1 7" id="KW-0436">Ligase</keyword>
<protein>
    <submittedName>
        <fullName evidence="7">Acetyl-CoA synthetase</fullName>
        <ecNumber evidence="7">6.2.1.1</ecNumber>
    </submittedName>
</protein>
<evidence type="ECO:0000256" key="3">
    <source>
        <dbReference type="ARBA" id="ARBA00022840"/>
    </source>
</evidence>
<dbReference type="EC" id="6.2.1.1" evidence="7"/>
<dbReference type="CDD" id="cd04301">
    <property type="entry name" value="NAT_SF"/>
    <property type="match status" value="1"/>
</dbReference>
<dbReference type="Gene3D" id="3.40.630.30">
    <property type="match status" value="1"/>
</dbReference>
<dbReference type="PROSITE" id="PS50975">
    <property type="entry name" value="ATP_GRASP"/>
    <property type="match status" value="1"/>
</dbReference>
<dbReference type="InterPro" id="IPR016181">
    <property type="entry name" value="Acyl_CoA_acyltransferase"/>
</dbReference>
<gene>
    <name evidence="7" type="ORF">PAPYR_6378</name>
</gene>
<keyword evidence="3 4" id="KW-0067">ATP-binding</keyword>
<dbReference type="SUPFAM" id="SSF55729">
    <property type="entry name" value="Acyl-CoA N-acyltransferases (Nat)"/>
    <property type="match status" value="1"/>
</dbReference>
<evidence type="ECO:0000259" key="5">
    <source>
        <dbReference type="PROSITE" id="PS50975"/>
    </source>
</evidence>
<dbReference type="Gene3D" id="3.30.470.20">
    <property type="entry name" value="ATP-grasp fold, B domain"/>
    <property type="match status" value="1"/>
</dbReference>
<evidence type="ECO:0000313" key="8">
    <source>
        <dbReference type="Proteomes" id="UP001141327"/>
    </source>
</evidence>
<dbReference type="InterPro" id="IPR032875">
    <property type="entry name" value="Succ_CoA_lig_flav_dom"/>
</dbReference>
<dbReference type="SMART" id="SM00881">
    <property type="entry name" value="CoA_binding"/>
    <property type="match status" value="1"/>
</dbReference>
<dbReference type="PANTHER" id="PTHR43334:SF1">
    <property type="entry name" value="3-HYDROXYPROPIONATE--COA LIGASE [ADP-FORMING]"/>
    <property type="match status" value="1"/>
</dbReference>
<comment type="caution">
    <text evidence="7">The sequence shown here is derived from an EMBL/GenBank/DDBJ whole genome shotgun (WGS) entry which is preliminary data.</text>
</comment>
<proteinExistence type="predicted"/>